<dbReference type="Proteomes" id="UP000242520">
    <property type="component" value="Unassembled WGS sequence"/>
</dbReference>
<gene>
    <name evidence="4" type="ORF">SAMN02744040_01586</name>
</gene>
<feature type="domain" description="SLH" evidence="2">
    <location>
        <begin position="405"/>
        <end position="463"/>
    </location>
</feature>
<evidence type="ECO:0000313" key="4">
    <source>
        <dbReference type="EMBL" id="SHH32033.1"/>
    </source>
</evidence>
<dbReference type="InterPro" id="IPR001223">
    <property type="entry name" value="Glyco_hydro18_cat"/>
</dbReference>
<feature type="domain" description="SLH" evidence="2">
    <location>
        <begin position="464"/>
        <end position="525"/>
    </location>
</feature>
<evidence type="ECO:0000259" key="3">
    <source>
        <dbReference type="PROSITE" id="PS51910"/>
    </source>
</evidence>
<dbReference type="Gene3D" id="3.10.50.10">
    <property type="match status" value="1"/>
</dbReference>
<evidence type="ECO:0000259" key="2">
    <source>
        <dbReference type="PROSITE" id="PS51272"/>
    </source>
</evidence>
<dbReference type="SUPFAM" id="SSF51445">
    <property type="entry name" value="(Trans)glycosidases"/>
    <property type="match status" value="1"/>
</dbReference>
<accession>A0A1M5S1W7</accession>
<dbReference type="InterPro" id="IPR001119">
    <property type="entry name" value="SLH_dom"/>
</dbReference>
<keyword evidence="1" id="KW-0677">Repeat</keyword>
<feature type="domain" description="GH18" evidence="3">
    <location>
        <begin position="37"/>
        <end position="350"/>
    </location>
</feature>
<dbReference type="PROSITE" id="PS51272">
    <property type="entry name" value="SLH"/>
    <property type="match status" value="3"/>
</dbReference>
<dbReference type="Pfam" id="PF00395">
    <property type="entry name" value="SLH"/>
    <property type="match status" value="3"/>
</dbReference>
<dbReference type="InterPro" id="IPR017853">
    <property type="entry name" value="GH"/>
</dbReference>
<dbReference type="AlphaFoldDB" id="A0A1M5S1W7"/>
<dbReference type="RefSeq" id="WP_143145399.1">
    <property type="nucleotide sequence ID" value="NZ_FQXH01000016.1"/>
</dbReference>
<dbReference type="SMART" id="SM00636">
    <property type="entry name" value="Glyco_18"/>
    <property type="match status" value="1"/>
</dbReference>
<dbReference type="GO" id="GO:0008061">
    <property type="term" value="F:chitin binding"/>
    <property type="evidence" value="ECO:0007669"/>
    <property type="project" value="InterPro"/>
</dbReference>
<dbReference type="Pfam" id="PF00704">
    <property type="entry name" value="Glyco_hydro_18"/>
    <property type="match status" value="1"/>
</dbReference>
<dbReference type="EMBL" id="FQXH01000016">
    <property type="protein sequence ID" value="SHH32033.1"/>
    <property type="molecule type" value="Genomic_DNA"/>
</dbReference>
<dbReference type="GO" id="GO:0005975">
    <property type="term" value="P:carbohydrate metabolic process"/>
    <property type="evidence" value="ECO:0007669"/>
    <property type="project" value="InterPro"/>
</dbReference>
<dbReference type="STRING" id="1123350.SAMN02744040_01586"/>
<dbReference type="PROSITE" id="PS51910">
    <property type="entry name" value="GH18_2"/>
    <property type="match status" value="1"/>
</dbReference>
<protein>
    <submittedName>
        <fullName evidence="4">Spore germination protein YaaH</fullName>
    </submittedName>
</protein>
<dbReference type="PANTHER" id="PTHR46066">
    <property type="entry name" value="CHITINASE DOMAIN-CONTAINING PROTEIN 1 FAMILY MEMBER"/>
    <property type="match status" value="1"/>
</dbReference>
<name>A0A1M5S1W7_9FIRM</name>
<dbReference type="OrthoDB" id="9775889at2"/>
<sequence length="525" mass="60599">MKLKSKILDKITKICTCLILILILLSNYSVVQAQKINTSYIYFSDKSSYVQIVDNASGSVDIVYPSYFDLNEDGSLKITQKLDIDFIEEMHRKNIKVVPFLSNHWDRSLGRAALRNKEGLVREIVRAVERYNLDGVNVDIENVTDKDRDDYTELVKLLRDNLSSDKEVSVAVAANPKGWTKGWQASYDYRKLGKYSDYLFIMAYDESYMGGPSGPVASIQFVEKSIQYALKYVEPEKIVLGIPFYGRYWKEGEVIGGYGASLKKIDKIIKNYPSNVVFDNESKSPMATVYAPDGTYIYWYENEESIKEKLKLVKKYNLKGSGSWSLGQEKESFWDFYDLWLNGYYFLDIDGHWAVDSILSMVEKGWMKGTSDEYFSPNDKLTRAQAAVILVRILGLDGEKVNSYSFEDVSYSYWASKEIEIAKKYNIIQGKGNNMFYPDEVITREEMAAMLYRILKGEDISYNKVRVFKDVSSNDWSYGYIMAMNEQGIFRGYDDGNFYPKRELNRAEMAVLMDRIAKYNLDIEK</sequence>
<dbReference type="InterPro" id="IPR011583">
    <property type="entry name" value="Chitinase_II/V-like_cat"/>
</dbReference>
<dbReference type="Gene3D" id="3.20.20.80">
    <property type="entry name" value="Glycosidases"/>
    <property type="match status" value="1"/>
</dbReference>
<dbReference type="PANTHER" id="PTHR46066:SF2">
    <property type="entry name" value="CHITINASE DOMAIN-CONTAINING PROTEIN 1"/>
    <property type="match status" value="1"/>
</dbReference>
<reference evidence="5" key="1">
    <citation type="submission" date="2016-11" db="EMBL/GenBank/DDBJ databases">
        <authorList>
            <person name="Varghese N."/>
            <person name="Submissions S."/>
        </authorList>
    </citation>
    <scope>NUCLEOTIDE SEQUENCE [LARGE SCALE GENOMIC DNA]</scope>
    <source>
        <strain evidence="5">DSM 15285</strain>
    </source>
</reference>
<keyword evidence="5" id="KW-1185">Reference proteome</keyword>
<organism evidence="4 5">
    <name type="scientific">Tepidibacter thalassicus DSM 15285</name>
    <dbReference type="NCBI Taxonomy" id="1123350"/>
    <lineage>
        <taxon>Bacteria</taxon>
        <taxon>Bacillati</taxon>
        <taxon>Bacillota</taxon>
        <taxon>Clostridia</taxon>
        <taxon>Peptostreptococcales</taxon>
        <taxon>Peptostreptococcaceae</taxon>
        <taxon>Tepidibacter</taxon>
    </lineage>
</organism>
<evidence type="ECO:0000313" key="5">
    <source>
        <dbReference type="Proteomes" id="UP000242520"/>
    </source>
</evidence>
<dbReference type="InterPro" id="IPR029070">
    <property type="entry name" value="Chitinase_insertion_sf"/>
</dbReference>
<feature type="domain" description="SLH" evidence="2">
    <location>
        <begin position="341"/>
        <end position="404"/>
    </location>
</feature>
<evidence type="ECO:0000256" key="1">
    <source>
        <dbReference type="ARBA" id="ARBA00022737"/>
    </source>
</evidence>
<proteinExistence type="predicted"/>